<feature type="repeat" description="TPR" evidence="1">
    <location>
        <begin position="110"/>
        <end position="143"/>
    </location>
</feature>
<dbReference type="PROSITE" id="PS50005">
    <property type="entry name" value="TPR"/>
    <property type="match status" value="1"/>
</dbReference>
<sequence>MGFMTNLKGNKAYAAHTRGKLDEARKLYDEAYQEGLNSPKILHGYSVLLLRSEEYEKALEVLRRMEKAPGLTPELRTQMLTNYAIVCWKRGNTDRAVEVLRELHRKKKNGAIYGTLGFLLIEQGNAEEALRYNEEAFDYDDEDPVFLDNLGQVYYRLLNDKEKARPYFEKALKLKPGAIDTNYFLALYDEEAGDREAAVKKLRTAQEGKFSPLNYARPEMIRSKLAELGADA</sequence>
<dbReference type="SMART" id="SM00028">
    <property type="entry name" value="TPR"/>
    <property type="match status" value="3"/>
</dbReference>
<reference evidence="2" key="2">
    <citation type="journal article" date="2021" name="PeerJ">
        <title>Extensive microbial diversity within the chicken gut microbiome revealed by metagenomics and culture.</title>
        <authorList>
            <person name="Gilroy R."/>
            <person name="Ravi A."/>
            <person name="Getino M."/>
            <person name="Pursley I."/>
            <person name="Horton D.L."/>
            <person name="Alikhan N.F."/>
            <person name="Baker D."/>
            <person name="Gharbi K."/>
            <person name="Hall N."/>
            <person name="Watson M."/>
            <person name="Adriaenssens E.M."/>
            <person name="Foster-Nyarko E."/>
            <person name="Jarju S."/>
            <person name="Secka A."/>
            <person name="Antonio M."/>
            <person name="Oren A."/>
            <person name="Chaudhuri R.R."/>
            <person name="La Ragione R."/>
            <person name="Hildebrand F."/>
            <person name="Pallen M.J."/>
        </authorList>
    </citation>
    <scope>NUCLEOTIDE SEQUENCE</scope>
    <source>
        <strain evidence="2">ChiSxjej2B14-6234</strain>
    </source>
</reference>
<proteinExistence type="predicted"/>
<dbReference type="Pfam" id="PF14559">
    <property type="entry name" value="TPR_19"/>
    <property type="match status" value="1"/>
</dbReference>
<gene>
    <name evidence="2" type="ORF">IAB73_10365</name>
</gene>
<evidence type="ECO:0000256" key="1">
    <source>
        <dbReference type="PROSITE-ProRule" id="PRU00339"/>
    </source>
</evidence>
<dbReference type="Pfam" id="PF07721">
    <property type="entry name" value="TPR_4"/>
    <property type="match status" value="1"/>
</dbReference>
<comment type="caution">
    <text evidence="2">The sequence shown here is derived from an EMBL/GenBank/DDBJ whole genome shotgun (WGS) entry which is preliminary data.</text>
</comment>
<dbReference type="EMBL" id="DVFJ01000036">
    <property type="protein sequence ID" value="HIQ72595.1"/>
    <property type="molecule type" value="Genomic_DNA"/>
</dbReference>
<name>A0A9D0ZBY3_9FIRM</name>
<protein>
    <submittedName>
        <fullName evidence="2">Tetratricopeptide repeat protein</fullName>
    </submittedName>
</protein>
<dbReference type="Pfam" id="PF13424">
    <property type="entry name" value="TPR_12"/>
    <property type="match status" value="1"/>
</dbReference>
<dbReference type="SUPFAM" id="SSF81901">
    <property type="entry name" value="HCP-like"/>
    <property type="match status" value="1"/>
</dbReference>
<dbReference type="InterPro" id="IPR019734">
    <property type="entry name" value="TPR_rpt"/>
</dbReference>
<dbReference type="PANTHER" id="PTHR12558:SF13">
    <property type="entry name" value="CELL DIVISION CYCLE PROTEIN 27 HOMOLOG"/>
    <property type="match status" value="1"/>
</dbReference>
<dbReference type="Gene3D" id="1.25.40.10">
    <property type="entry name" value="Tetratricopeptide repeat domain"/>
    <property type="match status" value="2"/>
</dbReference>
<dbReference type="GO" id="GO:0042802">
    <property type="term" value="F:identical protein binding"/>
    <property type="evidence" value="ECO:0007669"/>
    <property type="project" value="InterPro"/>
</dbReference>
<dbReference type="InterPro" id="IPR011717">
    <property type="entry name" value="TPR-4"/>
</dbReference>
<organism evidence="2 3">
    <name type="scientific">Candidatus Onthenecus intestinigallinarum</name>
    <dbReference type="NCBI Taxonomy" id="2840875"/>
    <lineage>
        <taxon>Bacteria</taxon>
        <taxon>Bacillati</taxon>
        <taxon>Bacillota</taxon>
        <taxon>Clostridia</taxon>
        <taxon>Eubacteriales</taxon>
        <taxon>Candidatus Onthenecus</taxon>
    </lineage>
</organism>
<reference evidence="2" key="1">
    <citation type="submission" date="2020-10" db="EMBL/GenBank/DDBJ databases">
        <authorList>
            <person name="Gilroy R."/>
        </authorList>
    </citation>
    <scope>NUCLEOTIDE SEQUENCE</scope>
    <source>
        <strain evidence="2">ChiSxjej2B14-6234</strain>
    </source>
</reference>
<dbReference type="AlphaFoldDB" id="A0A9D0ZBY3"/>
<dbReference type="PANTHER" id="PTHR12558">
    <property type="entry name" value="CELL DIVISION CYCLE 16,23,27"/>
    <property type="match status" value="1"/>
</dbReference>
<dbReference type="Proteomes" id="UP000886887">
    <property type="component" value="Unassembled WGS sequence"/>
</dbReference>
<accession>A0A9D0ZBY3</accession>
<keyword evidence="1" id="KW-0802">TPR repeat</keyword>
<dbReference type="InterPro" id="IPR011990">
    <property type="entry name" value="TPR-like_helical_dom_sf"/>
</dbReference>
<evidence type="ECO:0000313" key="3">
    <source>
        <dbReference type="Proteomes" id="UP000886887"/>
    </source>
</evidence>
<evidence type="ECO:0000313" key="2">
    <source>
        <dbReference type="EMBL" id="HIQ72595.1"/>
    </source>
</evidence>